<keyword evidence="2" id="KW-1185">Reference proteome</keyword>
<comment type="caution">
    <text evidence="1">The sequence shown here is derived from an EMBL/GenBank/DDBJ whole genome shotgun (WGS) entry which is preliminary data.</text>
</comment>
<protein>
    <submittedName>
        <fullName evidence="1">Uncharacterized protein</fullName>
    </submittedName>
</protein>
<dbReference type="EMBL" id="JAPDRQ010000213">
    <property type="protein sequence ID" value="KAJ9652160.1"/>
    <property type="molecule type" value="Genomic_DNA"/>
</dbReference>
<dbReference type="Proteomes" id="UP001172386">
    <property type="component" value="Unassembled WGS sequence"/>
</dbReference>
<accession>A0ACC2ZX20</accession>
<organism evidence="1 2">
    <name type="scientific">Neophaeococcomyces mojaviensis</name>
    <dbReference type="NCBI Taxonomy" id="3383035"/>
    <lineage>
        <taxon>Eukaryota</taxon>
        <taxon>Fungi</taxon>
        <taxon>Dikarya</taxon>
        <taxon>Ascomycota</taxon>
        <taxon>Pezizomycotina</taxon>
        <taxon>Eurotiomycetes</taxon>
        <taxon>Chaetothyriomycetidae</taxon>
        <taxon>Chaetothyriales</taxon>
        <taxon>Chaetothyriales incertae sedis</taxon>
        <taxon>Neophaeococcomyces</taxon>
    </lineage>
</organism>
<reference evidence="1" key="1">
    <citation type="submission" date="2022-10" db="EMBL/GenBank/DDBJ databases">
        <title>Culturing micro-colonial fungi from biological soil crusts in the Mojave desert and describing Neophaeococcomyces mojavensis, and introducing the new genera and species Taxawa tesnikishii.</title>
        <authorList>
            <person name="Kurbessoian T."/>
            <person name="Stajich J.E."/>
        </authorList>
    </citation>
    <scope>NUCLEOTIDE SEQUENCE</scope>
    <source>
        <strain evidence="1">JES_112</strain>
    </source>
</reference>
<proteinExistence type="predicted"/>
<sequence length="333" mass="36459">MSRSSRLIPSKRQCRVVNTHDNTTLDDFFRQPSAHELSVADHLSTTSESRIFEIISDLQRLTTEELENWSTTAHQVRDRLSSYPLSPAATPVAEVPPSNKLLTVLVRPCKTTFIPEAELVSSPFSLSHPPFLAKSSNPVAVFESNFSARHLCSPPRTVYLALPSKLVSIQFQQRSPSNAPSTSQPQTGEKEGSERDSSEGDVSPVKPSFQSFLNRVPLPADAYAQSRGATAVLPASTSVVRDFAIEATPSGRNRFSFEPDEVQEIPNPSSLKGLKRKPLPPNSPLLVSLDVHPAFAASSEHLDANIELQMSRRNALEPRVTTLSASTRQNLVG</sequence>
<name>A0ACC2ZX20_9EURO</name>
<evidence type="ECO:0000313" key="1">
    <source>
        <dbReference type="EMBL" id="KAJ9652160.1"/>
    </source>
</evidence>
<evidence type="ECO:0000313" key="2">
    <source>
        <dbReference type="Proteomes" id="UP001172386"/>
    </source>
</evidence>
<gene>
    <name evidence="1" type="ORF">H2198_008582</name>
</gene>